<comment type="caution">
    <text evidence="1">The sequence shown here is derived from an EMBL/GenBank/DDBJ whole genome shotgun (WGS) entry which is preliminary data.</text>
</comment>
<name>A0A391NVE5_9EUKA</name>
<dbReference type="EMBL" id="BDIP01002471">
    <property type="protein sequence ID" value="GCA63158.1"/>
    <property type="molecule type" value="Genomic_DNA"/>
</dbReference>
<accession>A0A391NVE5</accession>
<evidence type="ECO:0000313" key="2">
    <source>
        <dbReference type="Proteomes" id="UP000265618"/>
    </source>
</evidence>
<dbReference type="Proteomes" id="UP000265618">
    <property type="component" value="Unassembled WGS sequence"/>
</dbReference>
<organism evidence="1 2">
    <name type="scientific">Kipferlia bialata</name>
    <dbReference type="NCBI Taxonomy" id="797122"/>
    <lineage>
        <taxon>Eukaryota</taxon>
        <taxon>Metamonada</taxon>
        <taxon>Carpediemonas-like organisms</taxon>
        <taxon>Kipferlia</taxon>
    </lineage>
</organism>
<feature type="non-terminal residue" evidence="1">
    <location>
        <position position="31"/>
    </location>
</feature>
<gene>
    <name evidence="1" type="ORF">KIPB_008184</name>
</gene>
<evidence type="ECO:0000313" key="1">
    <source>
        <dbReference type="EMBL" id="GCA63158.1"/>
    </source>
</evidence>
<reference evidence="1 2" key="1">
    <citation type="journal article" date="2018" name="PLoS ONE">
        <title>The draft genome of Kipferlia bialata reveals reductive genome evolution in fornicate parasites.</title>
        <authorList>
            <person name="Tanifuji G."/>
            <person name="Takabayashi S."/>
            <person name="Kume K."/>
            <person name="Takagi M."/>
            <person name="Nakayama T."/>
            <person name="Kamikawa R."/>
            <person name="Inagaki Y."/>
            <person name="Hashimoto T."/>
        </authorList>
    </citation>
    <scope>NUCLEOTIDE SEQUENCE [LARGE SCALE GENOMIC DNA]</scope>
    <source>
        <strain evidence="1">NY0173</strain>
    </source>
</reference>
<protein>
    <submittedName>
        <fullName evidence="1">Uncharacterized protein</fullName>
    </submittedName>
</protein>
<sequence>MSAPLDLAIKAALQCVEAEAVGILCTPLRGY</sequence>
<proteinExistence type="predicted"/>
<keyword evidence="2" id="KW-1185">Reference proteome</keyword>
<dbReference type="AlphaFoldDB" id="A0A391NVE5"/>